<dbReference type="EMBL" id="SSTD01005046">
    <property type="protein sequence ID" value="TYK22413.1"/>
    <property type="molecule type" value="Genomic_DNA"/>
</dbReference>
<evidence type="ECO:0000313" key="3">
    <source>
        <dbReference type="Proteomes" id="UP000321393"/>
    </source>
</evidence>
<accession>A0A5D3DFT9</accession>
<proteinExistence type="predicted"/>
<reference evidence="3 4" key="1">
    <citation type="submission" date="2019-08" db="EMBL/GenBank/DDBJ databases">
        <title>Draft genome sequences of two oriental melons (Cucumis melo L. var makuwa).</title>
        <authorList>
            <person name="Kwon S.-Y."/>
        </authorList>
    </citation>
    <scope>NUCLEOTIDE SEQUENCE [LARGE SCALE GENOMIC DNA]</scope>
    <source>
        <strain evidence="4">cv. Chang Bougi</strain>
        <strain evidence="3">cv. SW 3</strain>
        <tissue evidence="2">Leaf</tissue>
    </source>
</reference>
<dbReference type="Proteomes" id="UP000321393">
    <property type="component" value="Unassembled WGS sequence"/>
</dbReference>
<dbReference type="AlphaFoldDB" id="A0A5D3DFT9"/>
<organism evidence="2 4">
    <name type="scientific">Cucumis melo var. makuwa</name>
    <name type="common">Oriental melon</name>
    <dbReference type="NCBI Taxonomy" id="1194695"/>
    <lineage>
        <taxon>Eukaryota</taxon>
        <taxon>Viridiplantae</taxon>
        <taxon>Streptophyta</taxon>
        <taxon>Embryophyta</taxon>
        <taxon>Tracheophyta</taxon>
        <taxon>Spermatophyta</taxon>
        <taxon>Magnoliopsida</taxon>
        <taxon>eudicotyledons</taxon>
        <taxon>Gunneridae</taxon>
        <taxon>Pentapetalae</taxon>
        <taxon>rosids</taxon>
        <taxon>fabids</taxon>
        <taxon>Cucurbitales</taxon>
        <taxon>Cucurbitaceae</taxon>
        <taxon>Benincaseae</taxon>
        <taxon>Cucumis</taxon>
    </lineage>
</organism>
<protein>
    <submittedName>
        <fullName evidence="2">Uncharacterized protein</fullName>
    </submittedName>
</protein>
<gene>
    <name evidence="2" type="ORF">E5676_scaffold530G00080</name>
    <name evidence="1" type="ORF">E6C27_scaffold50G00590</name>
</gene>
<evidence type="ECO:0000313" key="1">
    <source>
        <dbReference type="EMBL" id="KAA0067536.1"/>
    </source>
</evidence>
<evidence type="ECO:0000313" key="4">
    <source>
        <dbReference type="Proteomes" id="UP000321947"/>
    </source>
</evidence>
<dbReference type="Proteomes" id="UP000321947">
    <property type="component" value="Unassembled WGS sequence"/>
</dbReference>
<dbReference type="EMBL" id="SSTE01000540">
    <property type="protein sequence ID" value="KAA0067536.1"/>
    <property type="molecule type" value="Genomic_DNA"/>
</dbReference>
<sequence>MCKIFDAIAMSGSNNLTFFGELVGGYFQGVENDNQMHFSIFNQSTKDAQLTEAKGSVKTLRLDENRILEETSTIKHRLA</sequence>
<evidence type="ECO:0000313" key="2">
    <source>
        <dbReference type="EMBL" id="TYK22413.1"/>
    </source>
</evidence>
<name>A0A5D3DFT9_CUCMM</name>
<comment type="caution">
    <text evidence="2">The sequence shown here is derived from an EMBL/GenBank/DDBJ whole genome shotgun (WGS) entry which is preliminary data.</text>
</comment>